<proteinExistence type="predicted"/>
<name>A0A2Y9ASR9_9RHOB</name>
<dbReference type="EMBL" id="QGDJ01000006">
    <property type="protein sequence ID" value="PWJ17408.1"/>
    <property type="molecule type" value="Genomic_DNA"/>
</dbReference>
<accession>A0A2Y9ASR9</accession>
<evidence type="ECO:0000256" key="1">
    <source>
        <dbReference type="SAM" id="MobiDB-lite"/>
    </source>
</evidence>
<gene>
    <name evidence="2" type="ORF">BCF38_10618</name>
    <name evidence="3" type="ORF">SAMN05421539_10618</name>
</gene>
<evidence type="ECO:0000313" key="4">
    <source>
        <dbReference type="Proteomes" id="UP000245839"/>
    </source>
</evidence>
<evidence type="ECO:0000313" key="2">
    <source>
        <dbReference type="EMBL" id="PWJ17408.1"/>
    </source>
</evidence>
<feature type="region of interest" description="Disordered" evidence="1">
    <location>
        <begin position="1"/>
        <end position="28"/>
    </location>
</feature>
<dbReference type="Proteomes" id="UP000251571">
    <property type="component" value="Unassembled WGS sequence"/>
</dbReference>
<sequence>MSVPLEDFGRRPEGKKPPAAVSAPIEDAETDATYDRAYNAGWDDAMAQVDAEQGRLGDRLRDRLEALEIAQADAMRSSVSALEPVLHEIFDKLLPRAVERGFLGVLMEEVGTLAADEAGRFTIQVAPEEAPRVTRLLARADLAPNRVTVRPEPALALSQALIRWEANERRIDLESVLGALDDALESFLDTLAPEDEYD</sequence>
<feature type="compositionally biased region" description="Basic and acidic residues" evidence="1">
    <location>
        <begin position="7"/>
        <end position="16"/>
    </location>
</feature>
<dbReference type="AlphaFoldDB" id="A0A2Y9ASR9"/>
<reference evidence="5" key="1">
    <citation type="submission" date="2016-10" db="EMBL/GenBank/DDBJ databases">
        <authorList>
            <person name="Varghese N."/>
            <person name="Submissions S."/>
        </authorList>
    </citation>
    <scope>NUCLEOTIDE SEQUENCE [LARGE SCALE GENOMIC DNA]</scope>
    <source>
        <strain evidence="5">DSM 25227</strain>
    </source>
</reference>
<keyword evidence="3" id="KW-0282">Flagellum</keyword>
<reference evidence="2 4" key="3">
    <citation type="submission" date="2018-03" db="EMBL/GenBank/DDBJ databases">
        <title>Genomic Encyclopedia of Archaeal and Bacterial Type Strains, Phase II (KMG-II): from individual species to whole genera.</title>
        <authorList>
            <person name="Goeker M."/>
        </authorList>
    </citation>
    <scope>NUCLEOTIDE SEQUENCE [LARGE SCALE GENOMIC DNA]</scope>
    <source>
        <strain evidence="2 4">DSM 25227</strain>
    </source>
</reference>
<organism evidence="3 5">
    <name type="scientific">Jannaschia seohaensis</name>
    <dbReference type="NCBI Taxonomy" id="475081"/>
    <lineage>
        <taxon>Bacteria</taxon>
        <taxon>Pseudomonadati</taxon>
        <taxon>Pseudomonadota</taxon>
        <taxon>Alphaproteobacteria</taxon>
        <taxon>Rhodobacterales</taxon>
        <taxon>Roseobacteraceae</taxon>
        <taxon>Jannaschia</taxon>
    </lineage>
</organism>
<reference evidence="3" key="2">
    <citation type="submission" date="2016-10" db="EMBL/GenBank/DDBJ databases">
        <authorList>
            <person name="Cai Z."/>
        </authorList>
    </citation>
    <scope>NUCLEOTIDE SEQUENCE [LARGE SCALE GENOMIC DNA]</scope>
    <source>
        <strain evidence="3">DSM 25227</strain>
    </source>
</reference>
<keyword evidence="3" id="KW-0966">Cell projection</keyword>
<keyword evidence="3" id="KW-0969">Cilium</keyword>
<dbReference type="Proteomes" id="UP000245839">
    <property type="component" value="Unassembled WGS sequence"/>
</dbReference>
<evidence type="ECO:0000313" key="3">
    <source>
        <dbReference type="EMBL" id="SSA47471.1"/>
    </source>
</evidence>
<evidence type="ECO:0000313" key="5">
    <source>
        <dbReference type="Proteomes" id="UP000251571"/>
    </source>
</evidence>
<protein>
    <submittedName>
        <fullName evidence="3">Flagellar assembly protein FliH</fullName>
    </submittedName>
</protein>
<keyword evidence="4" id="KW-1185">Reference proteome</keyword>
<dbReference type="EMBL" id="UETC01000006">
    <property type="protein sequence ID" value="SSA47471.1"/>
    <property type="molecule type" value="Genomic_DNA"/>
</dbReference>